<proteinExistence type="inferred from homology"/>
<dbReference type="PANTHER" id="PTHR14699">
    <property type="entry name" value="STI2 PROTEIN-RELATED"/>
    <property type="match status" value="1"/>
</dbReference>
<evidence type="ECO:0000256" key="1">
    <source>
        <dbReference type="ARBA" id="ARBA00010935"/>
    </source>
</evidence>
<feature type="domain" description="Tetratricopeptide repeat protein 21A/21B N-terminal ARM repeat" evidence="7">
    <location>
        <begin position="5"/>
        <end position="247"/>
    </location>
</feature>
<dbReference type="InterPro" id="IPR011990">
    <property type="entry name" value="TPR-like_helical_dom_sf"/>
</dbReference>
<dbReference type="SUPFAM" id="SSF48452">
    <property type="entry name" value="TPR-like"/>
    <property type="match status" value="4"/>
</dbReference>
<feature type="domain" description="Tetratricopeptide repeat protein 21A/21B fourth ARM" evidence="10">
    <location>
        <begin position="884"/>
        <end position="1056"/>
    </location>
</feature>
<feature type="domain" description="Tetratricopeptide repeat protein 21A/21B fifth ARM repeats" evidence="9">
    <location>
        <begin position="1132"/>
        <end position="1246"/>
    </location>
</feature>
<evidence type="ECO:0000259" key="9">
    <source>
        <dbReference type="Pfam" id="PF25064"/>
    </source>
</evidence>
<name>A0A7S2R6W5_9STRA</name>
<dbReference type="PANTHER" id="PTHR14699:SF0">
    <property type="entry name" value="TETRATRICOPEPTIDE REPEAT PROTEIN 21 HOMOLOG"/>
    <property type="match status" value="1"/>
</dbReference>
<dbReference type="InterPro" id="IPR040364">
    <property type="entry name" value="TTC21A/TTC21B"/>
</dbReference>
<evidence type="ECO:0000256" key="5">
    <source>
        <dbReference type="SAM" id="MobiDB-lite"/>
    </source>
</evidence>
<dbReference type="InterPro" id="IPR019734">
    <property type="entry name" value="TPR_rpt"/>
</dbReference>
<protein>
    <recommendedName>
        <fullName evidence="12">Tetratricopeptide repeat-containing protein</fullName>
    </recommendedName>
</protein>
<keyword evidence="2" id="KW-0677">Repeat</keyword>
<evidence type="ECO:0000259" key="6">
    <source>
        <dbReference type="Pfam" id="PF25060"/>
    </source>
</evidence>
<gene>
    <name evidence="11" type="ORF">RMAR1173_LOCUS1410</name>
</gene>
<feature type="compositionally biased region" description="Basic and acidic residues" evidence="5">
    <location>
        <begin position="1262"/>
        <end position="1277"/>
    </location>
</feature>
<feature type="repeat" description="TPR" evidence="4">
    <location>
        <begin position="848"/>
        <end position="881"/>
    </location>
</feature>
<dbReference type="InterPro" id="IPR056836">
    <property type="entry name" value="ARM_TT21_4th"/>
</dbReference>
<dbReference type="InterPro" id="IPR056832">
    <property type="entry name" value="ARM_TT21_2nd"/>
</dbReference>
<feature type="region of interest" description="Disordered" evidence="5">
    <location>
        <begin position="1261"/>
        <end position="1285"/>
    </location>
</feature>
<dbReference type="Pfam" id="PF25068">
    <property type="entry name" value="ARM_TT21_4th"/>
    <property type="match status" value="1"/>
</dbReference>
<dbReference type="Pfam" id="PF25064">
    <property type="entry name" value="ARM_TT21_5th"/>
    <property type="match status" value="1"/>
</dbReference>
<comment type="similarity">
    <text evidence="1">Belongs to the TTC21 family.</text>
</comment>
<sequence length="1561" mass="172658">MAEMHFYLREGLRGHLLGLTTRLRERRGDDSRVVFWQAFAKANNGMLSDALEMFERLRGKRGYELACLHALLFFYRTQKREDLQTIEGLTLAAEMAVETASDACLLNSAHVLWHMGDVDAGIQMLQRMSCRELVVPSTEAIPAEAHSQLSIKAAILRGWMEMSNGIWRRNDLSHRLEILALFSSCVNSSEDGLDALLGIARVHELHEDWDAAGDALSSAIARSPSFAPALVEKARLLLAKGDWEQALATTSRVLVQDPDNVQALRLQCLSLIQHGPRATVSPRRASVGEGEVAGEEHDGLEEEQSTTAQEAQAVVKDKVGALATALKQRESQNALLFLSTAELLSRALVSTHLRPVLAMCEDMAAHALSLIDKDDNEVRSAFLTELGNQQLLANRVEEAMSVFREASMADAGNFQALYGMIHCQLLVGQASDASDQLELLKAMQDDAQEDPRLLYLQALLLANTPRDSETLTSSLERNGLLEQTMDLRRHDVSFLSGSPPPVQASCSYGSVAALHRQAATTTTPSRQPRIWWAFTSAFERALVAFEPVLALHVAELMVSDVDVDVAALSPLIRSIAQSNMDAAVLRRTLRLLQEVLWYVPSAPAPRLLAAKVQLFLDQEHPHLATDLIEEALRFSPWNTDAHLCLASLVLEFKKDFASGAQSLDQTLSFDLSAQRRPVYRVLRARVLAANGWEDAALKQLEIAASTTPGLLPGLVPLSTDSPSEDPPAVASEDLTPLAEKVLFALEFTGCLLALDRISEALRLCKSVKRLCRDTMFEEVLTLRESDVLVQRGEAEVAIRLLKHISADSPAYVYARHTLADIYLVKRRDKAKFCEVHESLVTQGRPSPTKAALALGEAMLRIQNPERAVLAFQQALEWDPTQTMLAVRIGRTLISTHDYRRAKDYYEAALQGSRLNPADALPLQLDLAQLLLKLRQYPEAIKVIHASLRHRPGQYGGEVRISESAGAGGRLLEGEATAESMASEVQALLLLAEAHEQSGQGGLSLDTSDPSMAALLRCKELQLRVVGLQKNKAQEKAIFSDICLRLAGLCQAIGESSRSQRHPEEKGDMDAPKQKVSGSAMALEFLQEALRVHTDCEPAILSIAKTDVKRGDLALATQRCEILVRIDGGMKNAAIIMLADIAFVQEEFARATELLKELLSRAPNHYPALSRLIELLRRADELKHGVEFLRRAEKAHPRAFSHPGLHYCKGVYFRACNQPHEAIHFLNKGRRDGEWGRRCLGLMILTYIEPIHDTIMSSAEDVQVEKQRQAESHPEPRAESQGGPQEVDDAQAVHIAQSLLREYTFPAAGSAGETASAAATGAHASTKRRTMMEEGVGGVALGATDEASGNKDSLDTCLRAAVDLARLFVEGVAKQHDPCTVEEQVHTVTKNLLAVVERDPTYVPAMVYLAVMFMLQKQEQKARNMLKKVAKMPYMYEHGDAFEVAYLNLAVYYITKSKYDLAQDLCKRCLKFNKSSAKAYETLGSILERELAYKDAAENYEKAWEYCMQGSPSIGYKLAFNYLKAKRFVEAIDVANEVAKKFPHYPRVKEEVLFNAFGQLRL</sequence>
<dbReference type="Pfam" id="PF25063">
    <property type="entry name" value="ARM_TT21_C"/>
    <property type="match status" value="1"/>
</dbReference>
<dbReference type="SMART" id="SM00028">
    <property type="entry name" value="TPR"/>
    <property type="match status" value="11"/>
</dbReference>
<evidence type="ECO:0000256" key="3">
    <source>
        <dbReference type="ARBA" id="ARBA00022803"/>
    </source>
</evidence>
<feature type="domain" description="Tetratricopeptide repeat protein 21A/21B second ARM" evidence="6">
    <location>
        <begin position="319"/>
        <end position="477"/>
    </location>
</feature>
<evidence type="ECO:0000259" key="8">
    <source>
        <dbReference type="Pfam" id="PF25063"/>
    </source>
</evidence>
<dbReference type="InterPro" id="IPR056835">
    <property type="entry name" value="ARM_TT21_5th"/>
</dbReference>
<evidence type="ECO:0000259" key="10">
    <source>
        <dbReference type="Pfam" id="PF25068"/>
    </source>
</evidence>
<feature type="region of interest" description="Disordered" evidence="5">
    <location>
        <begin position="280"/>
        <end position="309"/>
    </location>
</feature>
<feature type="domain" description="Tetratricopeptide repeat protein 21A/21B C-terminal ARM" evidence="8">
    <location>
        <begin position="1381"/>
        <end position="1553"/>
    </location>
</feature>
<dbReference type="GO" id="GO:0035721">
    <property type="term" value="P:intraciliary retrograde transport"/>
    <property type="evidence" value="ECO:0007669"/>
    <property type="project" value="TreeGrafter"/>
</dbReference>
<dbReference type="GO" id="GO:0005929">
    <property type="term" value="C:cilium"/>
    <property type="evidence" value="ECO:0007669"/>
    <property type="project" value="GOC"/>
</dbReference>
<evidence type="ECO:0008006" key="12">
    <source>
        <dbReference type="Google" id="ProtNLM"/>
    </source>
</evidence>
<evidence type="ECO:0000256" key="4">
    <source>
        <dbReference type="PROSITE-ProRule" id="PRU00339"/>
    </source>
</evidence>
<dbReference type="PROSITE" id="PS50005">
    <property type="entry name" value="TPR"/>
    <property type="match status" value="2"/>
</dbReference>
<dbReference type="Pfam" id="PF25062">
    <property type="entry name" value="ARM_TT21_N"/>
    <property type="match status" value="1"/>
</dbReference>
<dbReference type="Pfam" id="PF25058">
    <property type="entry name" value="ARM_TT21"/>
    <property type="match status" value="1"/>
</dbReference>
<dbReference type="EMBL" id="HBHJ01002229">
    <property type="protein sequence ID" value="CAD9662526.1"/>
    <property type="molecule type" value="Transcribed_RNA"/>
</dbReference>
<dbReference type="InterPro" id="IPR056833">
    <property type="entry name" value="ARM_TT21_N"/>
</dbReference>
<dbReference type="GO" id="GO:0030991">
    <property type="term" value="C:intraciliary transport particle A"/>
    <property type="evidence" value="ECO:0007669"/>
    <property type="project" value="TreeGrafter"/>
</dbReference>
<reference evidence="11" key="1">
    <citation type="submission" date="2021-01" db="EMBL/GenBank/DDBJ databases">
        <authorList>
            <person name="Corre E."/>
            <person name="Pelletier E."/>
            <person name="Niang G."/>
            <person name="Scheremetjew M."/>
            <person name="Finn R."/>
            <person name="Kale V."/>
            <person name="Holt S."/>
            <person name="Cochrane G."/>
            <person name="Meng A."/>
            <person name="Brown T."/>
            <person name="Cohen L."/>
        </authorList>
    </citation>
    <scope>NUCLEOTIDE SEQUENCE</scope>
    <source>
        <strain evidence="11">CCMP1243</strain>
    </source>
</reference>
<organism evidence="11">
    <name type="scientific">Rhizochromulina marina</name>
    <dbReference type="NCBI Taxonomy" id="1034831"/>
    <lineage>
        <taxon>Eukaryota</taxon>
        <taxon>Sar</taxon>
        <taxon>Stramenopiles</taxon>
        <taxon>Ochrophyta</taxon>
        <taxon>Dictyochophyceae</taxon>
        <taxon>Rhizochromulinales</taxon>
        <taxon>Rhizochromulina</taxon>
    </lineage>
</organism>
<evidence type="ECO:0000313" key="11">
    <source>
        <dbReference type="EMBL" id="CAD9662526.1"/>
    </source>
</evidence>
<keyword evidence="3 4" id="KW-0802">TPR repeat</keyword>
<dbReference type="Pfam" id="PF25060">
    <property type="entry name" value="ARM_TT21_2nd"/>
    <property type="match status" value="1"/>
</dbReference>
<evidence type="ECO:0000259" key="7">
    <source>
        <dbReference type="Pfam" id="PF25062"/>
    </source>
</evidence>
<dbReference type="Gene3D" id="1.25.40.10">
    <property type="entry name" value="Tetratricopeptide repeat domain"/>
    <property type="match status" value="5"/>
</dbReference>
<evidence type="ECO:0000256" key="2">
    <source>
        <dbReference type="ARBA" id="ARBA00022737"/>
    </source>
</evidence>
<dbReference type="GO" id="GO:0061512">
    <property type="term" value="P:protein localization to cilium"/>
    <property type="evidence" value="ECO:0007669"/>
    <property type="project" value="TreeGrafter"/>
</dbReference>
<dbReference type="InterPro" id="IPR056834">
    <property type="entry name" value="ARM_TT21_C"/>
</dbReference>
<feature type="repeat" description="TPR" evidence="4">
    <location>
        <begin position="227"/>
        <end position="260"/>
    </location>
</feature>
<accession>A0A7S2R6W5</accession>